<dbReference type="RefSeq" id="WP_140960397.1">
    <property type="nucleotide sequence ID" value="NZ_VEVQ02000002.1"/>
</dbReference>
<gene>
    <name evidence="1" type="ORF">FIA58_004240</name>
</gene>
<comment type="caution">
    <text evidence="1">The sequence shown here is derived from an EMBL/GenBank/DDBJ whole genome shotgun (WGS) entry which is preliminary data.</text>
</comment>
<proteinExistence type="predicted"/>
<evidence type="ECO:0000313" key="1">
    <source>
        <dbReference type="EMBL" id="NHN24880.1"/>
    </source>
</evidence>
<reference evidence="1 2" key="2">
    <citation type="submission" date="2019-05" db="EMBL/GenBank/DDBJ databases">
        <authorList>
            <person name="Lianzixin W."/>
        </authorList>
    </citation>
    <scope>NUCLEOTIDE SEQUENCE [LARGE SCALE GENOMIC DNA]</scope>
    <source>
        <strain evidence="1 2">EC11</strain>
    </source>
</reference>
<evidence type="ECO:0000313" key="2">
    <source>
        <dbReference type="Proteomes" id="UP000817854"/>
    </source>
</evidence>
<dbReference type="Proteomes" id="UP000817854">
    <property type="component" value="Unassembled WGS sequence"/>
</dbReference>
<organism evidence="1 2">
    <name type="scientific">Flavobacterium jejuense</name>
    <dbReference type="NCBI Taxonomy" id="1544455"/>
    <lineage>
        <taxon>Bacteria</taxon>
        <taxon>Pseudomonadati</taxon>
        <taxon>Bacteroidota</taxon>
        <taxon>Flavobacteriia</taxon>
        <taxon>Flavobacteriales</taxon>
        <taxon>Flavobacteriaceae</taxon>
        <taxon>Flavobacterium</taxon>
    </lineage>
</organism>
<protein>
    <submittedName>
        <fullName evidence="1">Uncharacterized protein</fullName>
    </submittedName>
</protein>
<accession>A0ABX0IP93</accession>
<reference evidence="2" key="1">
    <citation type="submission" date="2019-05" db="EMBL/GenBank/DDBJ databases">
        <title>Flavobacterium profundi sp. nov., isolated from a deep-sea seamount.</title>
        <authorList>
            <person name="Zhang D.-C."/>
        </authorList>
    </citation>
    <scope>NUCLEOTIDE SEQUENCE [LARGE SCALE GENOMIC DNA]</scope>
    <source>
        <strain evidence="2">EC11</strain>
    </source>
</reference>
<reference evidence="1 2" key="3">
    <citation type="submission" date="2020-02" db="EMBL/GenBank/DDBJ databases">
        <title>Flavobacterium profundi sp. nov., isolated from a deep-sea seamount.</title>
        <authorList>
            <person name="Zhang D.-C."/>
        </authorList>
    </citation>
    <scope>NUCLEOTIDE SEQUENCE [LARGE SCALE GENOMIC DNA]</scope>
    <source>
        <strain evidence="1 2">EC11</strain>
    </source>
</reference>
<dbReference type="EMBL" id="VEVQ02000002">
    <property type="protein sequence ID" value="NHN24880.1"/>
    <property type="molecule type" value="Genomic_DNA"/>
</dbReference>
<sequence length="87" mass="10561">MPKRMEESERETRKLLKLEERIEPQYKEYQKLLDKLSICIYNYKESCAAVSKVYRQSMRNPIKLTEKDSREFDKKEDSSKELLLRVV</sequence>
<keyword evidence="2" id="KW-1185">Reference proteome</keyword>
<name>A0ABX0IP93_9FLAO</name>